<comment type="pathway">
    <text evidence="6">Amino-acid biosynthesis; L-tryptophan biosynthesis; L-tryptophan from chorismate: step 1/5.</text>
</comment>
<evidence type="ECO:0000256" key="3">
    <source>
        <dbReference type="ARBA" id="ARBA00003272"/>
    </source>
</evidence>
<comment type="catalytic activity">
    <reaction evidence="1">
        <text>N-(5-phospho-beta-D-ribosyl)anthranilate = 1-(2-carboxyphenylamino)-1-deoxy-D-ribulose 5-phosphate</text>
        <dbReference type="Rhea" id="RHEA:21540"/>
        <dbReference type="ChEBI" id="CHEBI:18277"/>
        <dbReference type="ChEBI" id="CHEBI:58613"/>
        <dbReference type="EC" id="5.3.1.24"/>
    </reaction>
</comment>
<dbReference type="Gene3D" id="3.40.50.880">
    <property type="match status" value="1"/>
</dbReference>
<evidence type="ECO:0000259" key="22">
    <source>
        <dbReference type="PROSITE" id="PS50172"/>
    </source>
</evidence>
<feature type="region of interest" description="Disordered" evidence="21">
    <location>
        <begin position="232"/>
        <end position="256"/>
    </location>
</feature>
<feature type="compositionally biased region" description="Basic and acidic residues" evidence="21">
    <location>
        <begin position="1148"/>
        <end position="1157"/>
    </location>
</feature>
<dbReference type="Pfam" id="PF00117">
    <property type="entry name" value="GATase"/>
    <property type="match status" value="1"/>
</dbReference>
<comment type="function">
    <text evidence="3">Trifunctional enzyme bearing the Gln amidotransferase (GATase) domain of anthranilate synthase, indole-glycerolphosphate synthase, and phosphoribosylanthranilate isomerase activities.</text>
</comment>
<evidence type="ECO:0000256" key="1">
    <source>
        <dbReference type="ARBA" id="ARBA00001164"/>
    </source>
</evidence>
<protein>
    <recommendedName>
        <fullName evidence="10">Multifunctional tryptophan biosynthesis protein</fullName>
        <ecNumber evidence="8">4.1.1.48</ecNumber>
        <ecNumber evidence="7">4.1.3.27</ecNumber>
        <ecNumber evidence="9">5.3.1.24</ecNumber>
    </recommendedName>
</protein>
<evidence type="ECO:0000256" key="9">
    <source>
        <dbReference type="ARBA" id="ARBA00012572"/>
    </source>
</evidence>
<dbReference type="InterPro" id="IPR001468">
    <property type="entry name" value="Indole-3-GlycerolPSynthase_CS"/>
</dbReference>
<feature type="compositionally biased region" description="Polar residues" evidence="21">
    <location>
        <begin position="1374"/>
        <end position="1388"/>
    </location>
</feature>
<dbReference type="Proteomes" id="UP000281468">
    <property type="component" value="Unassembled WGS sequence"/>
</dbReference>
<dbReference type="Gene3D" id="3.20.20.70">
    <property type="entry name" value="Aldolase class I"/>
    <property type="match status" value="2"/>
</dbReference>
<evidence type="ECO:0000256" key="2">
    <source>
        <dbReference type="ARBA" id="ARBA00001633"/>
    </source>
</evidence>
<feature type="compositionally biased region" description="Low complexity" evidence="21">
    <location>
        <begin position="241"/>
        <end position="255"/>
    </location>
</feature>
<dbReference type="VEuPathDB" id="FungiDB:BTJ68_01936"/>
<comment type="pathway">
    <text evidence="5">Amino-acid biosynthesis; L-tryptophan biosynthesis; L-tryptophan from chorismate: step 4/5.</text>
</comment>
<evidence type="ECO:0000256" key="11">
    <source>
        <dbReference type="ARBA" id="ARBA00022605"/>
    </source>
</evidence>
<dbReference type="PROSITE" id="PS00614">
    <property type="entry name" value="IGPS"/>
    <property type="match status" value="1"/>
</dbReference>
<dbReference type="PROSITE" id="PS50172">
    <property type="entry name" value="BRCT"/>
    <property type="match status" value="1"/>
</dbReference>
<dbReference type="PROSITE" id="PS51273">
    <property type="entry name" value="GATASE_TYPE_1"/>
    <property type="match status" value="1"/>
</dbReference>
<dbReference type="NCBIfam" id="NF001377">
    <property type="entry name" value="PRK00278.2-4"/>
    <property type="match status" value="1"/>
</dbReference>
<keyword evidence="17" id="KW-0456">Lyase</keyword>
<keyword evidence="12" id="KW-0210">Decarboxylase</keyword>
<dbReference type="CDD" id="cd00027">
    <property type="entry name" value="BRCT"/>
    <property type="match status" value="1"/>
</dbReference>
<evidence type="ECO:0000256" key="16">
    <source>
        <dbReference type="ARBA" id="ARBA00023235"/>
    </source>
</evidence>
<keyword evidence="20" id="KW-0175">Coiled coil</keyword>
<evidence type="ECO:0000256" key="20">
    <source>
        <dbReference type="SAM" id="Coils"/>
    </source>
</evidence>
<keyword evidence="13" id="KW-0822">Tryptophan biosynthesis</keyword>
<evidence type="ECO:0000259" key="23">
    <source>
        <dbReference type="PROSITE" id="PS51977"/>
    </source>
</evidence>
<dbReference type="EMBL" id="QWIQ01000145">
    <property type="protein sequence ID" value="RMZ03904.1"/>
    <property type="molecule type" value="Genomic_DNA"/>
</dbReference>
<dbReference type="GO" id="GO:0004049">
    <property type="term" value="F:anthranilate synthase activity"/>
    <property type="evidence" value="ECO:0007669"/>
    <property type="project" value="UniProtKB-EC"/>
</dbReference>
<dbReference type="CDD" id="cd01743">
    <property type="entry name" value="GATase1_Anthranilate_Synthase"/>
    <property type="match status" value="1"/>
</dbReference>
<dbReference type="GO" id="GO:0000162">
    <property type="term" value="P:L-tryptophan biosynthetic process"/>
    <property type="evidence" value="ECO:0007669"/>
    <property type="project" value="UniProtKB-UniPathway"/>
</dbReference>
<evidence type="ECO:0000256" key="7">
    <source>
        <dbReference type="ARBA" id="ARBA00012266"/>
    </source>
</evidence>
<evidence type="ECO:0000256" key="21">
    <source>
        <dbReference type="SAM" id="MobiDB-lite"/>
    </source>
</evidence>
<dbReference type="PRINTS" id="PR00096">
    <property type="entry name" value="GATASE"/>
</dbReference>
<dbReference type="EC" id="4.1.3.27" evidence="7"/>
<keyword evidence="14" id="KW-0315">Glutamine amidotransferase</keyword>
<comment type="catalytic activity">
    <reaction evidence="2">
        <text>1-(2-carboxyphenylamino)-1-deoxy-D-ribulose 5-phosphate + H(+) = (1S,2R)-1-C-(indol-3-yl)glycerol 3-phosphate + CO2 + H2O</text>
        <dbReference type="Rhea" id="RHEA:23476"/>
        <dbReference type="ChEBI" id="CHEBI:15377"/>
        <dbReference type="ChEBI" id="CHEBI:15378"/>
        <dbReference type="ChEBI" id="CHEBI:16526"/>
        <dbReference type="ChEBI" id="CHEBI:58613"/>
        <dbReference type="ChEBI" id="CHEBI:58866"/>
        <dbReference type="EC" id="4.1.1.48"/>
    </reaction>
</comment>
<dbReference type="CDD" id="cd00331">
    <property type="entry name" value="IGPS"/>
    <property type="match status" value="1"/>
</dbReference>
<keyword evidence="11" id="KW-0028">Amino-acid biosynthesis</keyword>
<feature type="region of interest" description="Disordered" evidence="21">
    <location>
        <begin position="958"/>
        <end position="978"/>
    </location>
</feature>
<dbReference type="CDD" id="cd00405">
    <property type="entry name" value="PRAI"/>
    <property type="match status" value="1"/>
</dbReference>
<feature type="compositionally biased region" description="Polar residues" evidence="21">
    <location>
        <begin position="1404"/>
        <end position="1422"/>
    </location>
</feature>
<feature type="coiled-coil region" evidence="20">
    <location>
        <begin position="996"/>
        <end position="1043"/>
    </location>
</feature>
<proteinExistence type="inferred from homology"/>
<evidence type="ECO:0000256" key="8">
    <source>
        <dbReference type="ARBA" id="ARBA00012362"/>
    </source>
</evidence>
<evidence type="ECO:0000313" key="25">
    <source>
        <dbReference type="Proteomes" id="UP000281468"/>
    </source>
</evidence>
<evidence type="ECO:0000313" key="24">
    <source>
        <dbReference type="EMBL" id="RMZ03904.1"/>
    </source>
</evidence>
<dbReference type="GO" id="GO:0004640">
    <property type="term" value="F:phosphoribosylanthranilate isomerase activity"/>
    <property type="evidence" value="ECO:0007669"/>
    <property type="project" value="UniProtKB-EC"/>
</dbReference>
<evidence type="ECO:0000256" key="10">
    <source>
        <dbReference type="ARBA" id="ARBA00018819"/>
    </source>
</evidence>
<evidence type="ECO:0000256" key="5">
    <source>
        <dbReference type="ARBA" id="ARBA00004696"/>
    </source>
</evidence>
<name>A0A3M7GS40_HORWE</name>
<dbReference type="InterPro" id="IPR011060">
    <property type="entry name" value="RibuloseP-bd_barrel"/>
</dbReference>
<dbReference type="UniPathway" id="UPA00035">
    <property type="reaction ID" value="UER00040"/>
</dbReference>
<dbReference type="EC" id="5.3.1.24" evidence="9"/>
<dbReference type="FunFam" id="3.20.20.70:FF:000136">
    <property type="entry name" value="Multifunctional tryptophan biosynthesis protein"/>
    <property type="match status" value="1"/>
</dbReference>
<dbReference type="InterPro" id="IPR050472">
    <property type="entry name" value="Anth_synth/Amidotransfase"/>
</dbReference>
<dbReference type="InterPro" id="IPR036420">
    <property type="entry name" value="BRCT_dom_sf"/>
</dbReference>
<dbReference type="InterPro" id="IPR013798">
    <property type="entry name" value="Indole-3-glycerol_P_synth_dom"/>
</dbReference>
<sequence>MGGTCIMPAPDLVDHSPFNASPAPPIPTANNLILIDNYDSFTWNVYQYLVLEGATVTVYRNDKITLDDLKAKNPTQLVVSPGPGHPETDSGVSKAAIEYFSGKIPVLGVCMGEQCIFSVFGGRVEQTGEILHGKTSPLRHDGKGVYAGLNQDLPVTRYHSLAGTHLTLPECLEVSSWIASGQDGGKGVIMGVRHKDFLVEGVQFHPESILTEDGRGMIKNFLRMRGGTWAENEKLQKESDSTSTGGAGASSANGATDKKTSILERIYAHRRSAVAAQKEIPSQRPEDLQASYDLDLSPPLISFPERLRQSPYKLSLMAEIKRASPSKGIISLSACAPAQARTYALAGASTISVLTEPEWFKGSIDDLKAVRRALDGMSNRPAVLRKEFVFEEYQILEARLAGADTVLLIVKMLDQSTLERLYKYSQSLGMEPLVEVNTVEEMEVAVKLGSKVIGVNNRNLTTFDVDMETTTRLMQMVPKETILCALSGISGPQDVKPYQENGVGAVLVGEALMRAKETSKFIAELLGGGEAVTKTKQQKNVLVKVCGTRSAIAAETAISAGADLIGMILVKGRKRCVDTETALQISQAVHTTMKPAGLVEAGAATPAAGTPAPQKEVPMFNLPGVGTKAHSFFEHTTTHFLRHPTSALLVGVFQDQPLEYILEQVDVLGLDIVQLHGNEPIEWANLIPRPVIRAFKPDAAALRTTGYHSVPLLDSGAGGTGEQLAAPAVKELLEKDEGLRVILAGGLNADNVQSVVKGLGDVAGSRVIGVDVSSGVEHEGGQDLEKIKAFVTAAKDSSRIIPSSPHCPEQINTNLLITIPFNYRKSKMGGFLKGTNITIIHPLPQIKWTPGEITKWIIQAHGQTSSKFLEGETTHVVCSEAAWRNNHVIIQAALAANEKAKKSGIGRKPVKIVSPDWLQDALFGEHKPSSDGAYSWFKLAKLQEAQEARVERIVERAERELDKGSGGKRGGGGGAASQSMMAEVLQDATDPYLGEEDRAELERQAQMERKEEMRRKVQEGIAREREKEQAAIARKAAKKARNAVFSDDYHVYMDATGFKFDVCITKVDTKHNRNERYALTLKIYESNIAPHNYAVNAHFAGTGRLPSNNVLLAKGSNFGTAMRIFRKLFKEKTQVEWDDRIAFAVERAKRDRARREGNPASEGRGSSVPPIDGSAFAASFRALEEKDFAKRPFTYHPPLYGPRGVLPAKEKEVFPEIGPPVEEQARRKGAKDIELWMSGAEPFGPVPSDDQTDGASGDFISGGSDWNTSFDHLMSGALDAAGGITGDGGVAPGDSGDTLTDIFNNPETGYPGGQEDDDNGNFSFDLGEPMTQVSDEDTAAAATQDPPDPLSILSTSTGKEADFQPSSMEAHAQPPSTIAETETQSFNHTQTALAAQEQLTALQNIPQDPLTAQQPAPINLGTSILGKRKTSSESEEDGMSLDGPSGKKQQQQKDKAFPTNSEAGIEAKDEIQNADLVAAVAETTEEVDARAASDEQVGGET</sequence>
<feature type="compositionally biased region" description="Low complexity" evidence="21">
    <location>
        <begin position="1389"/>
        <end position="1403"/>
    </location>
</feature>
<evidence type="ECO:0000256" key="14">
    <source>
        <dbReference type="ARBA" id="ARBA00022962"/>
    </source>
</evidence>
<dbReference type="InterPro" id="IPR036930">
    <property type="entry name" value="WGR_dom_sf"/>
</dbReference>
<dbReference type="InterPro" id="IPR008893">
    <property type="entry name" value="WGR_domain"/>
</dbReference>
<keyword evidence="18" id="KW-0511">Multifunctional enzyme</keyword>
<dbReference type="SUPFAM" id="SSF52113">
    <property type="entry name" value="BRCT domain"/>
    <property type="match status" value="1"/>
</dbReference>
<keyword evidence="15" id="KW-0057">Aromatic amino acid biosynthesis</keyword>
<dbReference type="EC" id="4.1.1.48" evidence="8"/>
<evidence type="ECO:0000256" key="15">
    <source>
        <dbReference type="ARBA" id="ARBA00023141"/>
    </source>
</evidence>
<comment type="caution">
    <text evidence="24">The sequence shown here is derived from an EMBL/GenBank/DDBJ whole genome shotgun (WGS) entry which is preliminary data.</text>
</comment>
<reference evidence="24 25" key="1">
    <citation type="journal article" date="2018" name="BMC Genomics">
        <title>Genomic evidence for intraspecific hybridization in a clonal and extremely halotolerant yeast.</title>
        <authorList>
            <person name="Gostincar C."/>
            <person name="Stajich J.E."/>
            <person name="Zupancic J."/>
            <person name="Zalar P."/>
            <person name="Gunde-Cimerman N."/>
        </authorList>
    </citation>
    <scope>NUCLEOTIDE SEQUENCE [LARGE SCALE GENOMIC DNA]</scope>
    <source>
        <strain evidence="24 25">EXF-171</strain>
    </source>
</reference>
<evidence type="ECO:0000256" key="19">
    <source>
        <dbReference type="ARBA" id="ARBA00047683"/>
    </source>
</evidence>
<evidence type="ECO:0000256" key="17">
    <source>
        <dbReference type="ARBA" id="ARBA00023239"/>
    </source>
</evidence>
<comment type="pathway">
    <text evidence="4">Amino-acid biosynthesis; L-tryptophan biosynthesis; L-tryptophan from chorismate: step 3/5.</text>
</comment>
<dbReference type="HAMAP" id="MF_00135">
    <property type="entry name" value="PRAI"/>
    <property type="match status" value="1"/>
</dbReference>
<dbReference type="Pfam" id="PF00697">
    <property type="entry name" value="PRAI"/>
    <property type="match status" value="1"/>
</dbReference>
<feature type="compositionally biased region" description="Polar residues" evidence="21">
    <location>
        <begin position="1297"/>
        <end position="1307"/>
    </location>
</feature>
<dbReference type="InterPro" id="IPR013785">
    <property type="entry name" value="Aldolase_TIM"/>
</dbReference>
<comment type="catalytic activity">
    <reaction evidence="19">
        <text>chorismate + L-glutamine = anthranilate + pyruvate + L-glutamate + H(+)</text>
        <dbReference type="Rhea" id="RHEA:21732"/>
        <dbReference type="ChEBI" id="CHEBI:15361"/>
        <dbReference type="ChEBI" id="CHEBI:15378"/>
        <dbReference type="ChEBI" id="CHEBI:16567"/>
        <dbReference type="ChEBI" id="CHEBI:29748"/>
        <dbReference type="ChEBI" id="CHEBI:29985"/>
        <dbReference type="ChEBI" id="CHEBI:58359"/>
        <dbReference type="EC" id="4.1.3.27"/>
    </reaction>
</comment>
<dbReference type="InterPro" id="IPR017926">
    <property type="entry name" value="GATASE"/>
</dbReference>
<dbReference type="SUPFAM" id="SSF52317">
    <property type="entry name" value="Class I glutamine amidotransferase-like"/>
    <property type="match status" value="1"/>
</dbReference>
<dbReference type="FunFam" id="3.40.50.880:FF:000031">
    <property type="entry name" value="Multifunctional tryptophan biosynthesis protein"/>
    <property type="match status" value="1"/>
</dbReference>
<dbReference type="Gene3D" id="3.40.50.10190">
    <property type="entry name" value="BRCT domain"/>
    <property type="match status" value="1"/>
</dbReference>
<dbReference type="InterPro" id="IPR001357">
    <property type="entry name" value="BRCT_dom"/>
</dbReference>
<dbReference type="InterPro" id="IPR001240">
    <property type="entry name" value="PRAI_dom"/>
</dbReference>
<dbReference type="InterPro" id="IPR029062">
    <property type="entry name" value="Class_I_gatase-like"/>
</dbReference>
<evidence type="ECO:0000256" key="12">
    <source>
        <dbReference type="ARBA" id="ARBA00022793"/>
    </source>
</evidence>
<dbReference type="GO" id="GO:0004425">
    <property type="term" value="F:indole-3-glycerol-phosphate synthase activity"/>
    <property type="evidence" value="ECO:0007669"/>
    <property type="project" value="UniProtKB-EC"/>
</dbReference>
<dbReference type="NCBIfam" id="TIGR00566">
    <property type="entry name" value="trpG_papA"/>
    <property type="match status" value="1"/>
</dbReference>
<dbReference type="PROSITE" id="PS51977">
    <property type="entry name" value="WGR"/>
    <property type="match status" value="1"/>
</dbReference>
<evidence type="ECO:0000256" key="6">
    <source>
        <dbReference type="ARBA" id="ARBA00004873"/>
    </source>
</evidence>
<feature type="domain" description="WGR" evidence="23">
    <location>
        <begin position="1048"/>
        <end position="1150"/>
    </location>
</feature>
<dbReference type="PANTHER" id="PTHR43418">
    <property type="entry name" value="MULTIFUNCTIONAL TRYPTOPHAN BIOSYNTHESIS PROTEIN-RELATED"/>
    <property type="match status" value="1"/>
</dbReference>
<accession>A0A3M7GS40</accession>
<organism evidence="24 25">
    <name type="scientific">Hortaea werneckii</name>
    <name type="common">Black yeast</name>
    <name type="synonym">Cladosporium werneckii</name>
    <dbReference type="NCBI Taxonomy" id="91943"/>
    <lineage>
        <taxon>Eukaryota</taxon>
        <taxon>Fungi</taxon>
        <taxon>Dikarya</taxon>
        <taxon>Ascomycota</taxon>
        <taxon>Pezizomycotina</taxon>
        <taxon>Dothideomycetes</taxon>
        <taxon>Dothideomycetidae</taxon>
        <taxon>Mycosphaerellales</taxon>
        <taxon>Teratosphaeriaceae</taxon>
        <taxon>Hortaea</taxon>
    </lineage>
</organism>
<evidence type="ECO:0000256" key="4">
    <source>
        <dbReference type="ARBA" id="ARBA00004664"/>
    </source>
</evidence>
<feature type="domain" description="BRCT" evidence="22">
    <location>
        <begin position="827"/>
        <end position="922"/>
    </location>
</feature>
<dbReference type="Pfam" id="PF00218">
    <property type="entry name" value="IGPS"/>
    <property type="match status" value="1"/>
</dbReference>
<gene>
    <name evidence="24" type="ORF">D0862_05476</name>
</gene>
<dbReference type="PANTHER" id="PTHR43418:SF4">
    <property type="entry name" value="MULTIFUNCTIONAL TRYPTOPHAN BIOSYNTHESIS PROTEIN"/>
    <property type="match status" value="1"/>
</dbReference>
<dbReference type="SUPFAM" id="SSF51366">
    <property type="entry name" value="Ribulose-phoshate binding barrel"/>
    <property type="match status" value="2"/>
</dbReference>
<dbReference type="PRINTS" id="PR00097">
    <property type="entry name" value="ANTSNTHASEII"/>
</dbReference>
<feature type="region of interest" description="Disordered" evidence="21">
    <location>
        <begin position="1148"/>
        <end position="1169"/>
    </location>
</feature>
<feature type="region of interest" description="Disordered" evidence="21">
    <location>
        <begin position="1285"/>
        <end position="1471"/>
    </location>
</feature>
<dbReference type="GO" id="GO:0005829">
    <property type="term" value="C:cytosol"/>
    <property type="evidence" value="ECO:0007669"/>
    <property type="project" value="TreeGrafter"/>
</dbReference>
<evidence type="ECO:0000256" key="13">
    <source>
        <dbReference type="ARBA" id="ARBA00022822"/>
    </source>
</evidence>
<evidence type="ECO:0000256" key="18">
    <source>
        <dbReference type="ARBA" id="ARBA00023268"/>
    </source>
</evidence>
<dbReference type="SUPFAM" id="SSF142921">
    <property type="entry name" value="WGR domain-like"/>
    <property type="match status" value="1"/>
</dbReference>
<keyword evidence="16" id="KW-0413">Isomerase</keyword>
<dbReference type="InterPro" id="IPR006221">
    <property type="entry name" value="TrpG/PapA_dom"/>
</dbReference>